<dbReference type="Proteomes" id="UP000507470">
    <property type="component" value="Unassembled WGS sequence"/>
</dbReference>
<dbReference type="AlphaFoldDB" id="A0A6J8C5B7"/>
<dbReference type="PANTHER" id="PTHR46704:SF1">
    <property type="entry name" value="TELOMERE LENGTH REGULATION PROTEIN TEL2 HOMOLOG"/>
    <property type="match status" value="1"/>
</dbReference>
<gene>
    <name evidence="1" type="ORF">MCOR_26492</name>
</gene>
<reference evidence="1 2" key="1">
    <citation type="submission" date="2020-06" db="EMBL/GenBank/DDBJ databases">
        <authorList>
            <person name="Li R."/>
            <person name="Bekaert M."/>
        </authorList>
    </citation>
    <scope>NUCLEOTIDE SEQUENCE [LARGE SCALE GENOMIC DNA]</scope>
    <source>
        <strain evidence="2">wild</strain>
    </source>
</reference>
<evidence type="ECO:0000313" key="1">
    <source>
        <dbReference type="EMBL" id="CAC5391483.1"/>
    </source>
</evidence>
<sequence>MKEYCRNEDDPYSSKYMKRKLLDHFGPSIVIVEINGKPDAVTFKMTASEILHEFYNQPKDEDIQVKQNRLIAAAKLILNDIKRIPTNKEVYPDPSILSSIIANQEFLPATLRTFLTTLLKSTTSDIKIYSVGQGVMQTTRPRVIMAPLQVGLGIQLHHHFSSKYLIDVLHTLGFCSSYGEILKFKSSAAVSQETYLPNDVDDHTIMFSSADNVDHNLQTLD</sequence>
<dbReference type="EMBL" id="CACVKT020004773">
    <property type="protein sequence ID" value="CAC5391483.1"/>
    <property type="molecule type" value="Genomic_DNA"/>
</dbReference>
<dbReference type="OrthoDB" id="6133856at2759"/>
<keyword evidence="2" id="KW-1185">Reference proteome</keyword>
<evidence type="ECO:0000313" key="2">
    <source>
        <dbReference type="Proteomes" id="UP000507470"/>
    </source>
</evidence>
<protein>
    <submittedName>
        <fullName evidence="1">Uncharacterized protein</fullName>
    </submittedName>
</protein>
<proteinExistence type="predicted"/>
<name>A0A6J8C5B7_MYTCO</name>
<accession>A0A6J8C5B7</accession>
<dbReference type="PANTHER" id="PTHR46704">
    <property type="entry name" value="CXC DOMAIN-CONTAINING PROTEIN-RELATED"/>
    <property type="match status" value="1"/>
</dbReference>
<organism evidence="1 2">
    <name type="scientific">Mytilus coruscus</name>
    <name type="common">Sea mussel</name>
    <dbReference type="NCBI Taxonomy" id="42192"/>
    <lineage>
        <taxon>Eukaryota</taxon>
        <taxon>Metazoa</taxon>
        <taxon>Spiralia</taxon>
        <taxon>Lophotrochozoa</taxon>
        <taxon>Mollusca</taxon>
        <taxon>Bivalvia</taxon>
        <taxon>Autobranchia</taxon>
        <taxon>Pteriomorphia</taxon>
        <taxon>Mytilida</taxon>
        <taxon>Mytiloidea</taxon>
        <taxon>Mytilidae</taxon>
        <taxon>Mytilinae</taxon>
        <taxon>Mytilus</taxon>
    </lineage>
</organism>